<dbReference type="InterPro" id="IPR000073">
    <property type="entry name" value="AB_hydrolase_1"/>
</dbReference>
<evidence type="ECO:0000313" key="2">
    <source>
        <dbReference type="EMBL" id="NYT38511.1"/>
    </source>
</evidence>
<accession>A0A853FJE0</accession>
<dbReference type="PANTHER" id="PTHR43798">
    <property type="entry name" value="MONOACYLGLYCEROL LIPASE"/>
    <property type="match status" value="1"/>
</dbReference>
<dbReference type="SUPFAM" id="SSF53474">
    <property type="entry name" value="alpha/beta-Hydrolases"/>
    <property type="match status" value="1"/>
</dbReference>
<dbReference type="AlphaFoldDB" id="A0A853FJE0"/>
<protein>
    <submittedName>
        <fullName evidence="2">Alpha/beta hydrolase</fullName>
    </submittedName>
</protein>
<evidence type="ECO:0000259" key="1">
    <source>
        <dbReference type="Pfam" id="PF12697"/>
    </source>
</evidence>
<dbReference type="Proteomes" id="UP000580517">
    <property type="component" value="Unassembled WGS sequence"/>
</dbReference>
<keyword evidence="2" id="KW-0378">Hydrolase</keyword>
<reference evidence="2 3" key="1">
    <citation type="submission" date="2020-07" db="EMBL/GenBank/DDBJ databases">
        <title>Taxonomic revisions and descriptions of new bacterial species based on genomic comparisons in the high-G+C-content subgroup of the family Alcaligenaceae.</title>
        <authorList>
            <person name="Szabo A."/>
            <person name="Felfoldi T."/>
        </authorList>
    </citation>
    <scope>NUCLEOTIDE SEQUENCE [LARGE SCALE GENOMIC DNA]</scope>
    <source>
        <strain evidence="2 3">DSM 25264</strain>
    </source>
</reference>
<dbReference type="RefSeq" id="WP_129971091.1">
    <property type="nucleotide sequence ID" value="NZ_JACCEW010000006.1"/>
</dbReference>
<keyword evidence="3" id="KW-1185">Reference proteome</keyword>
<name>A0A853FJE0_9BURK</name>
<dbReference type="GO" id="GO:0016020">
    <property type="term" value="C:membrane"/>
    <property type="evidence" value="ECO:0007669"/>
    <property type="project" value="TreeGrafter"/>
</dbReference>
<dbReference type="PANTHER" id="PTHR43798:SF33">
    <property type="entry name" value="HYDROLASE, PUTATIVE (AFU_ORTHOLOGUE AFUA_2G14860)-RELATED"/>
    <property type="match status" value="1"/>
</dbReference>
<evidence type="ECO:0000313" key="3">
    <source>
        <dbReference type="Proteomes" id="UP000580517"/>
    </source>
</evidence>
<gene>
    <name evidence="2" type="ORF">H0A68_16630</name>
</gene>
<dbReference type="InterPro" id="IPR029058">
    <property type="entry name" value="AB_hydrolase_fold"/>
</dbReference>
<dbReference type="OrthoDB" id="135231at2"/>
<dbReference type="Pfam" id="PF12697">
    <property type="entry name" value="Abhydrolase_6"/>
    <property type="match status" value="1"/>
</dbReference>
<dbReference type="InterPro" id="IPR050266">
    <property type="entry name" value="AB_hydrolase_sf"/>
</dbReference>
<proteinExistence type="predicted"/>
<dbReference type="GO" id="GO:0016787">
    <property type="term" value="F:hydrolase activity"/>
    <property type="evidence" value="ECO:0007669"/>
    <property type="project" value="UniProtKB-KW"/>
</dbReference>
<dbReference type="Gene3D" id="3.40.50.1820">
    <property type="entry name" value="alpha/beta hydrolase"/>
    <property type="match status" value="1"/>
</dbReference>
<organism evidence="2 3">
    <name type="scientific">Allopusillimonas soli</name>
    <dbReference type="NCBI Taxonomy" id="659016"/>
    <lineage>
        <taxon>Bacteria</taxon>
        <taxon>Pseudomonadati</taxon>
        <taxon>Pseudomonadota</taxon>
        <taxon>Betaproteobacteria</taxon>
        <taxon>Burkholderiales</taxon>
        <taxon>Alcaligenaceae</taxon>
        <taxon>Allopusillimonas</taxon>
    </lineage>
</organism>
<feature type="domain" description="AB hydrolase-1" evidence="1">
    <location>
        <begin position="39"/>
        <end position="259"/>
    </location>
</feature>
<sequence>MSVSTPAGTRGFAEIQALGRPLSIEYELIAADKPEADLIIFLHEGLGSLSMWKDWPARVCEAAGCRGLVYSRNGYGASTPRGEQEHWPVTYMHDQAREALPALLRALGLENERPVLFGHSDGASIALLYGAMYPERVKAIAVAAPHVFVEDITVESICAARQAWLETDLPQRLGRYHQYPELTFWGWNDIWLDPAFRDWNIEEAVSGIRCPLCVIQGREDEYGTLRQVESIRKHAPQARALILDNCRHSPHKDQPAAVITEISALIHSLD</sequence>
<comment type="caution">
    <text evidence="2">The sequence shown here is derived from an EMBL/GenBank/DDBJ whole genome shotgun (WGS) entry which is preliminary data.</text>
</comment>
<dbReference type="EMBL" id="JACCEW010000006">
    <property type="protein sequence ID" value="NYT38511.1"/>
    <property type="molecule type" value="Genomic_DNA"/>
</dbReference>